<dbReference type="Pfam" id="PF00440">
    <property type="entry name" value="TetR_N"/>
    <property type="match status" value="1"/>
</dbReference>
<keyword evidence="3" id="KW-0804">Transcription</keyword>
<dbReference type="Gene3D" id="1.10.357.10">
    <property type="entry name" value="Tetracycline Repressor, domain 2"/>
    <property type="match status" value="1"/>
</dbReference>
<reference evidence="7 9" key="2">
    <citation type="submission" date="2016-06" db="EMBL/GenBank/DDBJ databases">
        <title>Genome sequence of Oerskovia enterophila DSM 43852.</title>
        <authorList>
            <person name="Poehlein A."/>
            <person name="Jag V."/>
            <person name="Bengelsdorf F.R."/>
            <person name="Daniel R."/>
            <person name="Duerre P."/>
        </authorList>
    </citation>
    <scope>NUCLEOTIDE SEQUENCE [LARGE SCALE GENOMIC DNA]</scope>
    <source>
        <strain evidence="7 9">DSM 43852</strain>
    </source>
</reference>
<organism evidence="6 8">
    <name type="scientific">Oerskovia enterophila</name>
    <dbReference type="NCBI Taxonomy" id="43678"/>
    <lineage>
        <taxon>Bacteria</taxon>
        <taxon>Bacillati</taxon>
        <taxon>Actinomycetota</taxon>
        <taxon>Actinomycetes</taxon>
        <taxon>Micrococcales</taxon>
        <taxon>Cellulomonadaceae</taxon>
        <taxon>Oerskovia</taxon>
    </lineage>
</organism>
<dbReference type="GO" id="GO:0003700">
    <property type="term" value="F:DNA-binding transcription factor activity"/>
    <property type="evidence" value="ECO:0007669"/>
    <property type="project" value="TreeGrafter"/>
</dbReference>
<dbReference type="PRINTS" id="PR00455">
    <property type="entry name" value="HTHTETR"/>
</dbReference>
<dbReference type="EMBL" id="LRIE01000072">
    <property type="protein sequence ID" value="KZM35251.1"/>
    <property type="molecule type" value="Genomic_DNA"/>
</dbReference>
<dbReference type="InterPro" id="IPR001647">
    <property type="entry name" value="HTH_TetR"/>
</dbReference>
<name>A0A163RIT3_9CELL</name>
<dbReference type="STRING" id="43678.OJAG_20390"/>
<reference evidence="6 8" key="1">
    <citation type="submission" date="2016-01" db="EMBL/GenBank/DDBJ databases">
        <title>Genome sequence of Oerskovia enterophila VJag, an agar and cellulose degrading bacterium.</title>
        <authorList>
            <person name="Poehlein A."/>
            <person name="Jag V."/>
            <person name="Bengelsdorf F."/>
            <person name="Duerre P."/>
            <person name="Daniel R."/>
        </authorList>
    </citation>
    <scope>NUCLEOTIDE SEQUENCE [LARGE SCALE GENOMIC DNA]</scope>
    <source>
        <strain evidence="6 8">VJag</strain>
    </source>
</reference>
<evidence type="ECO:0000313" key="9">
    <source>
        <dbReference type="Proteomes" id="UP000093412"/>
    </source>
</evidence>
<dbReference type="PANTHER" id="PTHR30055">
    <property type="entry name" value="HTH-TYPE TRANSCRIPTIONAL REGULATOR RUTR"/>
    <property type="match status" value="1"/>
</dbReference>
<dbReference type="Proteomes" id="UP000076447">
    <property type="component" value="Unassembled WGS sequence"/>
</dbReference>
<feature type="domain" description="HTH tetR-type" evidence="5">
    <location>
        <begin position="14"/>
        <end position="74"/>
    </location>
</feature>
<keyword evidence="2 4" id="KW-0238">DNA-binding</keyword>
<dbReference type="RefSeq" id="WP_056650677.1">
    <property type="nucleotide sequence ID" value="NZ_JBIVFZ010000003.1"/>
</dbReference>
<gene>
    <name evidence="7" type="ORF">OERS_39130</name>
    <name evidence="6" type="ORF">OJAG_20390</name>
</gene>
<dbReference type="GO" id="GO:0000976">
    <property type="term" value="F:transcription cis-regulatory region binding"/>
    <property type="evidence" value="ECO:0007669"/>
    <property type="project" value="TreeGrafter"/>
</dbReference>
<keyword evidence="1" id="KW-0805">Transcription regulation</keyword>
<dbReference type="PATRIC" id="fig|43678.3.peg.2126"/>
<sequence length="213" mass="23316">MHNAPTSLRDRKRAETWLTIHQAAAALVREKGLQHATVEEIAATAGVSQRTFFNYFATKEEAILGLVPPRVSDEALAAFRAETEGPAFERVVRFLLSILRSTLHPGVPFAERKALVREHPELRRHAMGYVSQVEGLVNDLLSDRAEDGTGFSELASLGLPDSPDTARALLMLAGTIMRFAYSRDPGAALSDADAEAEISEAITIFREVFEATL</sequence>
<evidence type="ECO:0000259" key="5">
    <source>
        <dbReference type="PROSITE" id="PS50977"/>
    </source>
</evidence>
<feature type="DNA-binding region" description="H-T-H motif" evidence="4">
    <location>
        <begin position="37"/>
        <end position="56"/>
    </location>
</feature>
<evidence type="ECO:0000256" key="4">
    <source>
        <dbReference type="PROSITE-ProRule" id="PRU00335"/>
    </source>
</evidence>
<evidence type="ECO:0000256" key="1">
    <source>
        <dbReference type="ARBA" id="ARBA00023015"/>
    </source>
</evidence>
<evidence type="ECO:0000256" key="3">
    <source>
        <dbReference type="ARBA" id="ARBA00023163"/>
    </source>
</evidence>
<dbReference type="AlphaFoldDB" id="A0A163RIT3"/>
<dbReference type="PROSITE" id="PS50977">
    <property type="entry name" value="HTH_TETR_2"/>
    <property type="match status" value="1"/>
</dbReference>
<comment type="caution">
    <text evidence="6">The sequence shown here is derived from an EMBL/GenBank/DDBJ whole genome shotgun (WGS) entry which is preliminary data.</text>
</comment>
<dbReference type="OrthoDB" id="8688418at2"/>
<proteinExistence type="predicted"/>
<evidence type="ECO:0000256" key="2">
    <source>
        <dbReference type="ARBA" id="ARBA00023125"/>
    </source>
</evidence>
<dbReference type="InterPro" id="IPR050109">
    <property type="entry name" value="HTH-type_TetR-like_transc_reg"/>
</dbReference>
<dbReference type="PROSITE" id="PS01081">
    <property type="entry name" value="HTH_TETR_1"/>
    <property type="match status" value="1"/>
</dbReference>
<dbReference type="SUPFAM" id="SSF46689">
    <property type="entry name" value="Homeodomain-like"/>
    <property type="match status" value="1"/>
</dbReference>
<accession>A0A163RIT3</accession>
<evidence type="ECO:0000313" key="6">
    <source>
        <dbReference type="EMBL" id="KZM35251.1"/>
    </source>
</evidence>
<dbReference type="InterPro" id="IPR009057">
    <property type="entry name" value="Homeodomain-like_sf"/>
</dbReference>
<keyword evidence="9" id="KW-1185">Reference proteome</keyword>
<dbReference type="Proteomes" id="UP000093412">
    <property type="component" value="Unassembled WGS sequence"/>
</dbReference>
<dbReference type="PANTHER" id="PTHR30055:SF238">
    <property type="entry name" value="MYCOFACTOCIN BIOSYNTHESIS TRANSCRIPTIONAL REGULATOR MFTR-RELATED"/>
    <property type="match status" value="1"/>
</dbReference>
<dbReference type="InterPro" id="IPR023772">
    <property type="entry name" value="DNA-bd_HTH_TetR-type_CS"/>
</dbReference>
<evidence type="ECO:0000313" key="7">
    <source>
        <dbReference type="EMBL" id="OCI29391.1"/>
    </source>
</evidence>
<dbReference type="EMBL" id="MAQA01000079">
    <property type="protein sequence ID" value="OCI29391.1"/>
    <property type="molecule type" value="Genomic_DNA"/>
</dbReference>
<protein>
    <submittedName>
        <fullName evidence="6">Bacterial regulatory protein, tetR family</fullName>
    </submittedName>
</protein>
<evidence type="ECO:0000313" key="8">
    <source>
        <dbReference type="Proteomes" id="UP000076447"/>
    </source>
</evidence>